<dbReference type="PANTHER" id="PTHR46148:SF57">
    <property type="entry name" value="OS12G0499874 PROTEIN"/>
    <property type="match status" value="1"/>
</dbReference>
<dbReference type="Proteomes" id="UP001274896">
    <property type="component" value="Unassembled WGS sequence"/>
</dbReference>
<dbReference type="Pfam" id="PF24626">
    <property type="entry name" value="SH3_Tf2-1"/>
    <property type="match status" value="1"/>
</dbReference>
<evidence type="ECO:0000259" key="1">
    <source>
        <dbReference type="Pfam" id="PF24626"/>
    </source>
</evidence>
<comment type="caution">
    <text evidence="2">The sequence shown here is derived from an EMBL/GenBank/DDBJ whole genome shotgun (WGS) entry which is preliminary data.</text>
</comment>
<dbReference type="EMBL" id="JAUCMX010000015">
    <property type="protein sequence ID" value="KAK3521162.1"/>
    <property type="molecule type" value="Genomic_DNA"/>
</dbReference>
<organism evidence="2 3">
    <name type="scientific">Hemibagrus guttatus</name>
    <dbReference type="NCBI Taxonomy" id="175788"/>
    <lineage>
        <taxon>Eukaryota</taxon>
        <taxon>Metazoa</taxon>
        <taxon>Chordata</taxon>
        <taxon>Craniata</taxon>
        <taxon>Vertebrata</taxon>
        <taxon>Euteleostomi</taxon>
        <taxon>Actinopterygii</taxon>
        <taxon>Neopterygii</taxon>
        <taxon>Teleostei</taxon>
        <taxon>Ostariophysi</taxon>
        <taxon>Siluriformes</taxon>
        <taxon>Bagridae</taxon>
        <taxon>Hemibagrus</taxon>
    </lineage>
</organism>
<evidence type="ECO:0000313" key="3">
    <source>
        <dbReference type="Proteomes" id="UP001274896"/>
    </source>
</evidence>
<dbReference type="PANTHER" id="PTHR46148">
    <property type="entry name" value="CHROMO DOMAIN-CONTAINING PROTEIN"/>
    <property type="match status" value="1"/>
</dbReference>
<proteinExistence type="predicted"/>
<feature type="domain" description="Tf2-1-like SH3-like" evidence="1">
    <location>
        <begin position="32"/>
        <end position="92"/>
    </location>
</feature>
<evidence type="ECO:0000313" key="2">
    <source>
        <dbReference type="EMBL" id="KAK3521162.1"/>
    </source>
</evidence>
<sequence length="167" mass="18896">MSGRGVVRRCGNRPMFDSKEPFRLQGSNYRVGQLVWLSTRNLKLQLPCRKLSPRFVSPFEIIRRINPVSYRLKLPPTYRISPTFHVSLLKPAQALGSDHPAPCEPPPPLNIDGSPAYIVHALLNLRRALGSDRPASCEPPPPLDIDGFPAYIVHALLNWRWLEKEAE</sequence>
<keyword evidence="3" id="KW-1185">Reference proteome</keyword>
<reference evidence="2" key="1">
    <citation type="submission" date="2023-06" db="EMBL/GenBank/DDBJ databases">
        <title>Male Hemibagrus guttatus genome.</title>
        <authorList>
            <person name="Bian C."/>
        </authorList>
    </citation>
    <scope>NUCLEOTIDE SEQUENCE</scope>
    <source>
        <strain evidence="2">Male_cb2023</strain>
        <tissue evidence="2">Muscle</tissue>
    </source>
</reference>
<gene>
    <name evidence="2" type="ORF">QTP70_000514</name>
</gene>
<protein>
    <recommendedName>
        <fullName evidence="1">Tf2-1-like SH3-like domain-containing protein</fullName>
    </recommendedName>
</protein>
<accession>A0AAE0UVF5</accession>
<dbReference type="InterPro" id="IPR056924">
    <property type="entry name" value="SH3_Tf2-1"/>
</dbReference>
<name>A0AAE0UVF5_9TELE</name>
<dbReference type="AlphaFoldDB" id="A0AAE0UVF5"/>